<feature type="transmembrane region" description="Helical" evidence="9">
    <location>
        <begin position="361"/>
        <end position="382"/>
    </location>
</feature>
<protein>
    <submittedName>
        <fullName evidence="10">Multidrug transporter MATE</fullName>
    </submittedName>
</protein>
<dbReference type="GO" id="GO:0005886">
    <property type="term" value="C:plasma membrane"/>
    <property type="evidence" value="ECO:0007669"/>
    <property type="project" value="UniProtKB-SubCell"/>
</dbReference>
<feature type="transmembrane region" description="Helical" evidence="9">
    <location>
        <begin position="28"/>
        <end position="48"/>
    </location>
</feature>
<feature type="transmembrane region" description="Helical" evidence="9">
    <location>
        <begin position="207"/>
        <end position="226"/>
    </location>
</feature>
<evidence type="ECO:0000313" key="11">
    <source>
        <dbReference type="Proteomes" id="UP000029839"/>
    </source>
</evidence>
<keyword evidence="11" id="KW-1185">Reference proteome</keyword>
<reference evidence="10 11" key="1">
    <citation type="submission" date="2013-08" db="EMBL/GenBank/DDBJ databases">
        <title>Genome sequencing of Cellulomonas carbonis T26.</title>
        <authorList>
            <person name="Chen F."/>
            <person name="Li Y."/>
            <person name="Wang G."/>
        </authorList>
    </citation>
    <scope>NUCLEOTIDE SEQUENCE [LARGE SCALE GENOMIC DNA]</scope>
    <source>
        <strain evidence="10 11">T26</strain>
    </source>
</reference>
<feature type="region of interest" description="Disordered" evidence="8">
    <location>
        <begin position="1"/>
        <end position="20"/>
    </location>
</feature>
<reference evidence="10 11" key="2">
    <citation type="journal article" date="2015" name="Stand. Genomic Sci.">
        <title>Draft genome sequence of Cellulomonas carbonis T26(T) and comparative analysis of six Cellulomonas genomes.</title>
        <authorList>
            <person name="Zhuang W."/>
            <person name="Zhang S."/>
            <person name="Xia X."/>
            <person name="Wang G."/>
        </authorList>
    </citation>
    <scope>NUCLEOTIDE SEQUENCE [LARGE SCALE GENOMIC DNA]</scope>
    <source>
        <strain evidence="10 11">T26</strain>
    </source>
</reference>
<feature type="transmembrane region" description="Helical" evidence="9">
    <location>
        <begin position="60"/>
        <end position="83"/>
    </location>
</feature>
<feature type="transmembrane region" description="Helical" evidence="9">
    <location>
        <begin position="258"/>
        <end position="280"/>
    </location>
</feature>
<proteinExistence type="inferred from homology"/>
<dbReference type="OrthoDB" id="5242355at2"/>
<feature type="transmembrane region" description="Helical" evidence="9">
    <location>
        <begin position="286"/>
        <end position="307"/>
    </location>
</feature>
<dbReference type="Proteomes" id="UP000029839">
    <property type="component" value="Unassembled WGS sequence"/>
</dbReference>
<dbReference type="GO" id="GO:0015297">
    <property type="term" value="F:antiporter activity"/>
    <property type="evidence" value="ECO:0007669"/>
    <property type="project" value="InterPro"/>
</dbReference>
<organism evidence="10 11">
    <name type="scientific">Cellulomonas carbonis T26</name>
    <dbReference type="NCBI Taxonomy" id="947969"/>
    <lineage>
        <taxon>Bacteria</taxon>
        <taxon>Bacillati</taxon>
        <taxon>Actinomycetota</taxon>
        <taxon>Actinomycetes</taxon>
        <taxon>Micrococcales</taxon>
        <taxon>Cellulomonadaceae</taxon>
        <taxon>Cellulomonas</taxon>
    </lineage>
</organism>
<dbReference type="AlphaFoldDB" id="A0A0A0BS83"/>
<comment type="caution">
    <text evidence="10">The sequence shown here is derived from an EMBL/GenBank/DDBJ whole genome shotgun (WGS) entry which is preliminary data.</text>
</comment>
<feature type="transmembrane region" description="Helical" evidence="9">
    <location>
        <begin position="150"/>
        <end position="171"/>
    </location>
</feature>
<feature type="transmembrane region" description="Helical" evidence="9">
    <location>
        <begin position="423"/>
        <end position="441"/>
    </location>
</feature>
<keyword evidence="5 9" id="KW-0812">Transmembrane</keyword>
<dbReference type="PANTHER" id="PTHR42893:SF46">
    <property type="entry name" value="PROTEIN DETOXIFICATION 44, CHLOROPLASTIC"/>
    <property type="match status" value="1"/>
</dbReference>
<accession>A0A0A0BS83</accession>
<feature type="transmembrane region" description="Helical" evidence="9">
    <location>
        <begin position="178"/>
        <end position="201"/>
    </location>
</feature>
<evidence type="ECO:0000256" key="5">
    <source>
        <dbReference type="ARBA" id="ARBA00022692"/>
    </source>
</evidence>
<evidence type="ECO:0000256" key="8">
    <source>
        <dbReference type="SAM" id="MobiDB-lite"/>
    </source>
</evidence>
<evidence type="ECO:0000313" key="10">
    <source>
        <dbReference type="EMBL" id="KGM11293.1"/>
    </source>
</evidence>
<keyword evidence="7 9" id="KW-0472">Membrane</keyword>
<feature type="transmembrane region" description="Helical" evidence="9">
    <location>
        <begin position="394"/>
        <end position="417"/>
    </location>
</feature>
<dbReference type="PIRSF" id="PIRSF006603">
    <property type="entry name" value="DinF"/>
    <property type="match status" value="1"/>
</dbReference>
<dbReference type="InterPro" id="IPR044644">
    <property type="entry name" value="DinF-like"/>
</dbReference>
<sequence length="458" mass="45522">MPARRPDSRRDGPAARTRSRPDALDRSIVALALPALGALVAEPLFVLVDSAVVGRLGTAPLAGLALAGTVLTTVVGLCVFLAYTTTASVARSVGAGERDRAMRLGVDGLWLAAGLGAVLAVVLGLAAPWLATALGAPADVVPHAVAYLRWSAPGLPGMLVVLAATGVLRGMLDTRTPLVVAASGAVLNAVLSVTLVLGLGMGVAGSGLATAVAQVLMGAALAAVVVRGARAADVRLVPTRSGVLGGVRSGLPLLLRTLSLRAALLLAAWVAAGLGTVALAGHQVVMAVWGLLAFGLDALAIAAQALVGQGLGAGDVGRTRAVLRRTLAWGTAAGAAAGVAVAATAWWVGPLFSADDDVRRAVALSLVVVAVGLPVAGWVFVLDGVLIGAGDGRYLAAVGFVTLAVYAPAALAVRAWADGGAAGLAWSWVAFAGVFMLARAVTTGLRARGTAWMVTGAP</sequence>
<evidence type="ECO:0000256" key="1">
    <source>
        <dbReference type="ARBA" id="ARBA00004651"/>
    </source>
</evidence>
<comment type="similarity">
    <text evidence="2">Belongs to the multi antimicrobial extrusion (MATE) (TC 2.A.66.1) family.</text>
</comment>
<feature type="transmembrane region" description="Helical" evidence="9">
    <location>
        <begin position="104"/>
        <end position="130"/>
    </location>
</feature>
<dbReference type="GO" id="GO:0042910">
    <property type="term" value="F:xenobiotic transmembrane transporter activity"/>
    <property type="evidence" value="ECO:0007669"/>
    <property type="project" value="InterPro"/>
</dbReference>
<comment type="subcellular location">
    <subcellularLocation>
        <location evidence="1">Cell membrane</location>
        <topology evidence="1">Multi-pass membrane protein</topology>
    </subcellularLocation>
</comment>
<keyword evidence="4" id="KW-1003">Cell membrane</keyword>
<name>A0A0A0BS83_9CELL</name>
<evidence type="ECO:0000256" key="2">
    <source>
        <dbReference type="ARBA" id="ARBA00010199"/>
    </source>
</evidence>
<dbReference type="Pfam" id="PF01554">
    <property type="entry name" value="MatE"/>
    <property type="match status" value="2"/>
</dbReference>
<evidence type="ECO:0000256" key="4">
    <source>
        <dbReference type="ARBA" id="ARBA00022475"/>
    </source>
</evidence>
<dbReference type="InterPro" id="IPR048279">
    <property type="entry name" value="MdtK-like"/>
</dbReference>
<keyword evidence="6 9" id="KW-1133">Transmembrane helix</keyword>
<evidence type="ECO:0000256" key="6">
    <source>
        <dbReference type="ARBA" id="ARBA00022989"/>
    </source>
</evidence>
<dbReference type="PANTHER" id="PTHR42893">
    <property type="entry name" value="PROTEIN DETOXIFICATION 44, CHLOROPLASTIC-RELATED"/>
    <property type="match status" value="1"/>
</dbReference>
<dbReference type="NCBIfam" id="TIGR00797">
    <property type="entry name" value="matE"/>
    <property type="match status" value="1"/>
</dbReference>
<keyword evidence="3" id="KW-0813">Transport</keyword>
<gene>
    <name evidence="10" type="ORF">N868_11070</name>
</gene>
<evidence type="ECO:0000256" key="7">
    <source>
        <dbReference type="ARBA" id="ARBA00023136"/>
    </source>
</evidence>
<feature type="transmembrane region" description="Helical" evidence="9">
    <location>
        <begin position="327"/>
        <end position="349"/>
    </location>
</feature>
<dbReference type="EMBL" id="AXCY01000025">
    <property type="protein sequence ID" value="KGM11293.1"/>
    <property type="molecule type" value="Genomic_DNA"/>
</dbReference>
<evidence type="ECO:0000256" key="3">
    <source>
        <dbReference type="ARBA" id="ARBA00022448"/>
    </source>
</evidence>
<dbReference type="InterPro" id="IPR002528">
    <property type="entry name" value="MATE_fam"/>
</dbReference>
<evidence type="ECO:0000256" key="9">
    <source>
        <dbReference type="SAM" id="Phobius"/>
    </source>
</evidence>